<evidence type="ECO:0000256" key="5">
    <source>
        <dbReference type="ARBA" id="ARBA00022777"/>
    </source>
</evidence>
<evidence type="ECO:0000313" key="11">
    <source>
        <dbReference type="EMBL" id="KAF8817671.1"/>
    </source>
</evidence>
<evidence type="ECO:0000256" key="1">
    <source>
        <dbReference type="ARBA" id="ARBA00012513"/>
    </source>
</evidence>
<comment type="catalytic activity">
    <reaction evidence="8">
        <text>L-seryl-[protein] + ATP = O-phospho-L-seryl-[protein] + ADP + H(+)</text>
        <dbReference type="Rhea" id="RHEA:17989"/>
        <dbReference type="Rhea" id="RHEA-COMP:9863"/>
        <dbReference type="Rhea" id="RHEA-COMP:11604"/>
        <dbReference type="ChEBI" id="CHEBI:15378"/>
        <dbReference type="ChEBI" id="CHEBI:29999"/>
        <dbReference type="ChEBI" id="CHEBI:30616"/>
        <dbReference type="ChEBI" id="CHEBI:83421"/>
        <dbReference type="ChEBI" id="CHEBI:456216"/>
        <dbReference type="EC" id="2.7.11.1"/>
    </reaction>
</comment>
<keyword evidence="6" id="KW-0067">ATP-binding</keyword>
<keyword evidence="12" id="KW-1185">Reference proteome</keyword>
<dbReference type="SMART" id="SM00220">
    <property type="entry name" value="S_TKc"/>
    <property type="match status" value="1"/>
</dbReference>
<keyword evidence="5 11" id="KW-0418">Kinase</keyword>
<evidence type="ECO:0000256" key="9">
    <source>
        <dbReference type="SAM" id="MobiDB-lite"/>
    </source>
</evidence>
<keyword evidence="2" id="KW-0723">Serine/threonine-protein kinase</keyword>
<keyword evidence="4" id="KW-0547">Nucleotide-binding</keyword>
<gene>
    <name evidence="11" type="primary">NEK</name>
    <name evidence="11" type="ORF">IE077_001406</name>
</gene>
<protein>
    <recommendedName>
        <fullName evidence="1">non-specific serine/threonine protein kinase</fullName>
        <ecNumber evidence="1">2.7.11.1</ecNumber>
    </recommendedName>
</protein>
<dbReference type="EC" id="2.7.11.1" evidence="1"/>
<dbReference type="Gene3D" id="1.10.510.10">
    <property type="entry name" value="Transferase(Phosphotransferase) domain 1"/>
    <property type="match status" value="1"/>
</dbReference>
<proteinExistence type="predicted"/>
<dbReference type="Proteomes" id="UP000823046">
    <property type="component" value="Unassembled WGS sequence"/>
</dbReference>
<dbReference type="Gene3D" id="3.30.200.20">
    <property type="entry name" value="Phosphorylase Kinase, domain 1"/>
    <property type="match status" value="1"/>
</dbReference>
<name>A0ABQ7J4H0_9APIC</name>
<dbReference type="InterPro" id="IPR011009">
    <property type="entry name" value="Kinase-like_dom_sf"/>
</dbReference>
<dbReference type="GO" id="GO:0016301">
    <property type="term" value="F:kinase activity"/>
    <property type="evidence" value="ECO:0007669"/>
    <property type="project" value="UniProtKB-KW"/>
</dbReference>
<evidence type="ECO:0000256" key="2">
    <source>
        <dbReference type="ARBA" id="ARBA00022527"/>
    </source>
</evidence>
<comment type="catalytic activity">
    <reaction evidence="7">
        <text>L-threonyl-[protein] + ATP = O-phospho-L-threonyl-[protein] + ADP + H(+)</text>
        <dbReference type="Rhea" id="RHEA:46608"/>
        <dbReference type="Rhea" id="RHEA-COMP:11060"/>
        <dbReference type="Rhea" id="RHEA-COMP:11605"/>
        <dbReference type="ChEBI" id="CHEBI:15378"/>
        <dbReference type="ChEBI" id="CHEBI:30013"/>
        <dbReference type="ChEBI" id="CHEBI:30616"/>
        <dbReference type="ChEBI" id="CHEBI:61977"/>
        <dbReference type="ChEBI" id="CHEBI:456216"/>
        <dbReference type="EC" id="2.7.11.1"/>
    </reaction>
</comment>
<comment type="caution">
    <text evidence="11">The sequence shown here is derived from an EMBL/GenBank/DDBJ whole genome shotgun (WGS) entry which is preliminary data.</text>
</comment>
<evidence type="ECO:0000256" key="8">
    <source>
        <dbReference type="ARBA" id="ARBA00048679"/>
    </source>
</evidence>
<evidence type="ECO:0000313" key="12">
    <source>
        <dbReference type="Proteomes" id="UP000823046"/>
    </source>
</evidence>
<dbReference type="PANTHER" id="PTHR44899">
    <property type="entry name" value="CAMK FAMILY PROTEIN KINASE"/>
    <property type="match status" value="1"/>
</dbReference>
<dbReference type="PANTHER" id="PTHR44899:SF10">
    <property type="entry name" value="NIMA-RELATED KINASE 2"/>
    <property type="match status" value="1"/>
</dbReference>
<feature type="region of interest" description="Disordered" evidence="9">
    <location>
        <begin position="1"/>
        <end position="25"/>
    </location>
</feature>
<evidence type="ECO:0000259" key="10">
    <source>
        <dbReference type="PROSITE" id="PS50011"/>
    </source>
</evidence>
<reference evidence="11 12" key="1">
    <citation type="journal article" date="2020" name="bioRxiv">
        <title>Metabolic contributions of an alphaproteobacterial endosymbiont in the apicomplexan Cardiosporidium cionae.</title>
        <authorList>
            <person name="Hunter E.S."/>
            <person name="Paight C.J."/>
            <person name="Lane C.E."/>
        </authorList>
    </citation>
    <scope>NUCLEOTIDE SEQUENCE [LARGE SCALE GENOMIC DNA]</scope>
    <source>
        <strain evidence="11">ESH_2018</strain>
    </source>
</reference>
<evidence type="ECO:0000256" key="7">
    <source>
        <dbReference type="ARBA" id="ARBA00047899"/>
    </source>
</evidence>
<evidence type="ECO:0000256" key="3">
    <source>
        <dbReference type="ARBA" id="ARBA00022679"/>
    </source>
</evidence>
<sequence>MPRAVPSPATGYQPSRASDDEEEGKLKQYEHVPRIGAGRFGEVSLVKHKITGETRCWKVIPYKGLKEKEKQQLVAEVNVMRGLMHPNVVRYYERVIVKSTQCLYIVMEYCDAGDLAAAMVEAKKHFDGVREEVVIDVAIQMCAALSYCHNSQT</sequence>
<feature type="domain" description="Protein kinase" evidence="10">
    <location>
        <begin position="29"/>
        <end position="153"/>
    </location>
</feature>
<organism evidence="11 12">
    <name type="scientific">Cardiosporidium cionae</name>
    <dbReference type="NCBI Taxonomy" id="476202"/>
    <lineage>
        <taxon>Eukaryota</taxon>
        <taxon>Sar</taxon>
        <taxon>Alveolata</taxon>
        <taxon>Apicomplexa</taxon>
        <taxon>Aconoidasida</taxon>
        <taxon>Nephromycida</taxon>
        <taxon>Cardiosporidium</taxon>
    </lineage>
</organism>
<dbReference type="InterPro" id="IPR000719">
    <property type="entry name" value="Prot_kinase_dom"/>
</dbReference>
<dbReference type="EMBL" id="JADAQX010002145">
    <property type="protein sequence ID" value="KAF8817671.1"/>
    <property type="molecule type" value="Genomic_DNA"/>
</dbReference>
<keyword evidence="3" id="KW-0808">Transferase</keyword>
<dbReference type="InterPro" id="IPR051131">
    <property type="entry name" value="NEK_Ser/Thr_kinase_NIMA"/>
</dbReference>
<dbReference type="Pfam" id="PF00069">
    <property type="entry name" value="Pkinase"/>
    <property type="match status" value="1"/>
</dbReference>
<accession>A0ABQ7J4H0</accession>
<dbReference type="PROSITE" id="PS50011">
    <property type="entry name" value="PROTEIN_KINASE_DOM"/>
    <property type="match status" value="1"/>
</dbReference>
<feature type="non-terminal residue" evidence="11">
    <location>
        <position position="153"/>
    </location>
</feature>
<evidence type="ECO:0000256" key="4">
    <source>
        <dbReference type="ARBA" id="ARBA00022741"/>
    </source>
</evidence>
<dbReference type="SUPFAM" id="SSF56112">
    <property type="entry name" value="Protein kinase-like (PK-like)"/>
    <property type="match status" value="1"/>
</dbReference>
<evidence type="ECO:0000256" key="6">
    <source>
        <dbReference type="ARBA" id="ARBA00022840"/>
    </source>
</evidence>